<dbReference type="Proteomes" id="UP001458880">
    <property type="component" value="Unassembled WGS sequence"/>
</dbReference>
<dbReference type="SUPFAM" id="SSF46565">
    <property type="entry name" value="Chaperone J-domain"/>
    <property type="match status" value="1"/>
</dbReference>
<dbReference type="PANTHER" id="PTHR39158">
    <property type="entry name" value="OS08G0560600 PROTEIN"/>
    <property type="match status" value="1"/>
</dbReference>
<feature type="domain" description="J" evidence="1">
    <location>
        <begin position="35"/>
        <end position="123"/>
    </location>
</feature>
<evidence type="ECO:0000313" key="2">
    <source>
        <dbReference type="EMBL" id="KAK9739384.1"/>
    </source>
</evidence>
<protein>
    <submittedName>
        <fullName evidence="2">DnaJ domain</fullName>
    </submittedName>
</protein>
<dbReference type="InterPro" id="IPR001623">
    <property type="entry name" value="DnaJ_domain"/>
</dbReference>
<accession>A0AAW1M0C9</accession>
<keyword evidence="3" id="KW-1185">Reference proteome</keyword>
<dbReference type="SMART" id="SM00271">
    <property type="entry name" value="DnaJ"/>
    <property type="match status" value="1"/>
</dbReference>
<dbReference type="InterPro" id="IPR052573">
    <property type="entry name" value="DnaJ_C_subfamily_28"/>
</dbReference>
<dbReference type="Pfam" id="PF09350">
    <property type="entry name" value="DJC28_CD"/>
    <property type="match status" value="1"/>
</dbReference>
<dbReference type="CDD" id="cd06257">
    <property type="entry name" value="DnaJ"/>
    <property type="match status" value="1"/>
</dbReference>
<dbReference type="EMBL" id="JASPKY010000076">
    <property type="protein sequence ID" value="KAK9739384.1"/>
    <property type="molecule type" value="Genomic_DNA"/>
</dbReference>
<proteinExistence type="predicted"/>
<dbReference type="PRINTS" id="PR00625">
    <property type="entry name" value="JDOMAIN"/>
</dbReference>
<sequence>MGLSNLSARLKIKPLIQINAVCYSSKVMKELEYKKCYRILGISEDSDQEQIRKAYLLLVKKYHPDNIEGDATKFQEVDRAFRMLTEKKSRERWGVDDNQDVKEQDIKHVAPQHRQYLSYDGYGSGTIFQRQKQYTKFKAAQAAENVLQHRIQKVAAEENALMKKVPLKHKTKTKYGFDRLVEDLIQEAMSKGQFNNLSGCGKPLKNIQNRNPYVDFVTHKINEVLIENGFTPEWITLQKEIRQEIETLRESLKMEREFFGPNPLSVEEAYKWEQVIDKHGKLLENINKKINKFNLVVPVLTKQLLYVNLEKEANNVLINGKSSLDGNSNRISNSDPTQVSENNEVRNLFGFLDTFFRKL</sequence>
<dbReference type="PROSITE" id="PS50076">
    <property type="entry name" value="DNAJ_2"/>
    <property type="match status" value="1"/>
</dbReference>
<name>A0AAW1M0C9_POPJA</name>
<comment type="caution">
    <text evidence="2">The sequence shown here is derived from an EMBL/GenBank/DDBJ whole genome shotgun (WGS) entry which is preliminary data.</text>
</comment>
<dbReference type="InterPro" id="IPR018961">
    <property type="entry name" value="DnaJ_homolog_subfam-C_membr-28"/>
</dbReference>
<gene>
    <name evidence="2" type="ORF">QE152_g9135</name>
</gene>
<dbReference type="AlphaFoldDB" id="A0AAW1M0C9"/>
<dbReference type="InterPro" id="IPR036869">
    <property type="entry name" value="J_dom_sf"/>
</dbReference>
<organism evidence="2 3">
    <name type="scientific">Popillia japonica</name>
    <name type="common">Japanese beetle</name>
    <dbReference type="NCBI Taxonomy" id="7064"/>
    <lineage>
        <taxon>Eukaryota</taxon>
        <taxon>Metazoa</taxon>
        <taxon>Ecdysozoa</taxon>
        <taxon>Arthropoda</taxon>
        <taxon>Hexapoda</taxon>
        <taxon>Insecta</taxon>
        <taxon>Pterygota</taxon>
        <taxon>Neoptera</taxon>
        <taxon>Endopterygota</taxon>
        <taxon>Coleoptera</taxon>
        <taxon>Polyphaga</taxon>
        <taxon>Scarabaeiformia</taxon>
        <taxon>Scarabaeidae</taxon>
        <taxon>Rutelinae</taxon>
        <taxon>Popillia</taxon>
    </lineage>
</organism>
<dbReference type="Gene3D" id="1.10.287.110">
    <property type="entry name" value="DnaJ domain"/>
    <property type="match status" value="1"/>
</dbReference>
<dbReference type="PANTHER" id="PTHR39158:SF1">
    <property type="entry name" value="DNAJ HOMOLOG SUBFAMILY C MEMBER 28"/>
    <property type="match status" value="1"/>
</dbReference>
<reference evidence="2 3" key="1">
    <citation type="journal article" date="2024" name="BMC Genomics">
        <title>De novo assembly and annotation of Popillia japonica's genome with initial clues to its potential as an invasive pest.</title>
        <authorList>
            <person name="Cucini C."/>
            <person name="Boschi S."/>
            <person name="Funari R."/>
            <person name="Cardaioli E."/>
            <person name="Iannotti N."/>
            <person name="Marturano G."/>
            <person name="Paoli F."/>
            <person name="Bruttini M."/>
            <person name="Carapelli A."/>
            <person name="Frati F."/>
            <person name="Nardi F."/>
        </authorList>
    </citation>
    <scope>NUCLEOTIDE SEQUENCE [LARGE SCALE GENOMIC DNA]</scope>
    <source>
        <strain evidence="2">DMR45628</strain>
    </source>
</reference>
<evidence type="ECO:0000313" key="3">
    <source>
        <dbReference type="Proteomes" id="UP001458880"/>
    </source>
</evidence>
<dbReference type="Pfam" id="PF00226">
    <property type="entry name" value="DnaJ"/>
    <property type="match status" value="1"/>
</dbReference>
<evidence type="ECO:0000259" key="1">
    <source>
        <dbReference type="PROSITE" id="PS50076"/>
    </source>
</evidence>